<evidence type="ECO:0000313" key="1">
    <source>
        <dbReference type="EMBL" id="GFY59256.1"/>
    </source>
</evidence>
<dbReference type="Proteomes" id="UP000886998">
    <property type="component" value="Unassembled WGS sequence"/>
</dbReference>
<protein>
    <submittedName>
        <fullName evidence="1">Uncharacterized protein</fullName>
    </submittedName>
</protein>
<keyword evidence="2" id="KW-1185">Reference proteome</keyword>
<proteinExistence type="predicted"/>
<dbReference type="AlphaFoldDB" id="A0A8X6XTW0"/>
<accession>A0A8X6XTW0</accession>
<sequence>MRHIGWLYYPPTVSASVNSPLEPSPGIRTTVIVANLQAQVAGSNAIDATVSTYAARTMVSQETQAVHVLSPNLASSVPFAAPSLSLIDYVRFSFIVPDCFCFNALNFEHPNV</sequence>
<reference evidence="1" key="1">
    <citation type="submission" date="2020-08" db="EMBL/GenBank/DDBJ databases">
        <title>Multicomponent nature underlies the extraordinary mechanical properties of spider dragline silk.</title>
        <authorList>
            <person name="Kono N."/>
            <person name="Nakamura H."/>
            <person name="Mori M."/>
            <person name="Yoshida Y."/>
            <person name="Ohtoshi R."/>
            <person name="Malay A.D."/>
            <person name="Moran D.A.P."/>
            <person name="Tomita M."/>
            <person name="Numata K."/>
            <person name="Arakawa K."/>
        </authorList>
    </citation>
    <scope>NUCLEOTIDE SEQUENCE</scope>
</reference>
<comment type="caution">
    <text evidence="1">The sequence shown here is derived from an EMBL/GenBank/DDBJ whole genome shotgun (WGS) entry which is preliminary data.</text>
</comment>
<gene>
    <name evidence="1" type="ORF">TNIN_290271</name>
</gene>
<dbReference type="EMBL" id="BMAV01012535">
    <property type="protein sequence ID" value="GFY59256.1"/>
    <property type="molecule type" value="Genomic_DNA"/>
</dbReference>
<organism evidence="1 2">
    <name type="scientific">Trichonephila inaurata madagascariensis</name>
    <dbReference type="NCBI Taxonomy" id="2747483"/>
    <lineage>
        <taxon>Eukaryota</taxon>
        <taxon>Metazoa</taxon>
        <taxon>Ecdysozoa</taxon>
        <taxon>Arthropoda</taxon>
        <taxon>Chelicerata</taxon>
        <taxon>Arachnida</taxon>
        <taxon>Araneae</taxon>
        <taxon>Araneomorphae</taxon>
        <taxon>Entelegynae</taxon>
        <taxon>Araneoidea</taxon>
        <taxon>Nephilidae</taxon>
        <taxon>Trichonephila</taxon>
        <taxon>Trichonephila inaurata</taxon>
    </lineage>
</organism>
<name>A0A8X6XTW0_9ARAC</name>
<evidence type="ECO:0000313" key="2">
    <source>
        <dbReference type="Proteomes" id="UP000886998"/>
    </source>
</evidence>